<dbReference type="AlphaFoldDB" id="A0AAW9SIC2"/>
<evidence type="ECO:0000313" key="2">
    <source>
        <dbReference type="Proteomes" id="UP001403385"/>
    </source>
</evidence>
<accession>A0AAW9SIC2</accession>
<dbReference type="EMBL" id="JBDKWZ010000024">
    <property type="protein sequence ID" value="MEN7551570.1"/>
    <property type="molecule type" value="Genomic_DNA"/>
</dbReference>
<sequence length="375" mass="43671">MKKLILWTFWIIGLTACSSEEEKTFTWTEDLTSLTQKDLKTWLRKAPFQNEWNPHEGAQDEIVLTNIEQVFPFMGDFKNENDDLQDYDFYQKEEVIYKDPEWGELFVYGALLYEDEALYLKDFYSSSGNPAFSGTHAIHESYTATLNETQLTGKNQRYTTAVYWVSTNPGNQYLLGFYQQNHLVVQIGFPCQDKEKGLEKLKECSQALHLQVKEWEKAKVEALAVNPQPVTFWKNPYKGIYHGQYMLADLEIKVAQTPFKQSIRRLANERGVDYLFFYDGPHGTVELTFVKKTTGLSAEAFEAEQTASTVWELAKNSQKVFLSETTETNGQIQGTAETYFKDRHLLHISYQYPKQDPEAQKRIEEVLKNLRIRRF</sequence>
<name>A0AAW9SIC2_9BACT</name>
<protein>
    <recommendedName>
        <fullName evidence="3">Lipoprotein</fullName>
    </recommendedName>
</protein>
<dbReference type="PROSITE" id="PS51257">
    <property type="entry name" value="PROKAR_LIPOPROTEIN"/>
    <property type="match status" value="1"/>
</dbReference>
<organism evidence="1 2">
    <name type="scientific">Rapidithrix thailandica</name>
    <dbReference type="NCBI Taxonomy" id="413964"/>
    <lineage>
        <taxon>Bacteria</taxon>
        <taxon>Pseudomonadati</taxon>
        <taxon>Bacteroidota</taxon>
        <taxon>Cytophagia</taxon>
        <taxon>Cytophagales</taxon>
        <taxon>Flammeovirgaceae</taxon>
        <taxon>Rapidithrix</taxon>
    </lineage>
</organism>
<comment type="caution">
    <text evidence="1">The sequence shown here is derived from an EMBL/GenBank/DDBJ whole genome shotgun (WGS) entry which is preliminary data.</text>
</comment>
<gene>
    <name evidence="1" type="ORF">AAG747_26890</name>
</gene>
<reference evidence="1 2" key="1">
    <citation type="submission" date="2024-04" db="EMBL/GenBank/DDBJ databases">
        <title>Novel genus in family Flammeovirgaceae.</title>
        <authorList>
            <person name="Nguyen T.H."/>
            <person name="Vuong T.Q."/>
            <person name="Le H."/>
            <person name="Kim S.-G."/>
        </authorList>
    </citation>
    <scope>NUCLEOTIDE SEQUENCE [LARGE SCALE GENOMIC DNA]</scope>
    <source>
        <strain evidence="1 2">JCM 23209</strain>
    </source>
</reference>
<evidence type="ECO:0000313" key="1">
    <source>
        <dbReference type="EMBL" id="MEN7551570.1"/>
    </source>
</evidence>
<keyword evidence="2" id="KW-1185">Reference proteome</keyword>
<evidence type="ECO:0008006" key="3">
    <source>
        <dbReference type="Google" id="ProtNLM"/>
    </source>
</evidence>
<dbReference type="Proteomes" id="UP001403385">
    <property type="component" value="Unassembled WGS sequence"/>
</dbReference>
<dbReference type="RefSeq" id="WP_346824350.1">
    <property type="nucleotide sequence ID" value="NZ_JBDKWZ010000024.1"/>
</dbReference>
<proteinExistence type="predicted"/>